<protein>
    <submittedName>
        <fullName evidence="3">SWIM zinc finger family protein</fullName>
    </submittedName>
</protein>
<evidence type="ECO:0000313" key="4">
    <source>
        <dbReference type="Proteomes" id="UP001209229"/>
    </source>
</evidence>
<accession>A0AAE3M3A4</accession>
<dbReference type="PROSITE" id="PS50966">
    <property type="entry name" value="ZF_SWIM"/>
    <property type="match status" value="1"/>
</dbReference>
<organism evidence="3 4">
    <name type="scientific">Plebeiibacterium sediminum</name>
    <dbReference type="NCBI Taxonomy" id="2992112"/>
    <lineage>
        <taxon>Bacteria</taxon>
        <taxon>Pseudomonadati</taxon>
        <taxon>Bacteroidota</taxon>
        <taxon>Bacteroidia</taxon>
        <taxon>Marinilabiliales</taxon>
        <taxon>Marinilabiliaceae</taxon>
        <taxon>Plebeiibacterium</taxon>
    </lineage>
</organism>
<dbReference type="InterPro" id="IPR007527">
    <property type="entry name" value="Znf_SWIM"/>
</dbReference>
<dbReference type="RefSeq" id="WP_301189996.1">
    <property type="nucleotide sequence ID" value="NZ_JAPDPJ010000014.1"/>
</dbReference>
<keyword evidence="4" id="KW-1185">Reference proteome</keyword>
<name>A0AAE3M3A4_9BACT</name>
<evidence type="ECO:0000259" key="2">
    <source>
        <dbReference type="PROSITE" id="PS50966"/>
    </source>
</evidence>
<evidence type="ECO:0000313" key="3">
    <source>
        <dbReference type="EMBL" id="MCW3786431.1"/>
    </source>
</evidence>
<evidence type="ECO:0000256" key="1">
    <source>
        <dbReference type="PROSITE-ProRule" id="PRU00325"/>
    </source>
</evidence>
<dbReference type="Pfam" id="PF04434">
    <property type="entry name" value="SWIM"/>
    <property type="match status" value="1"/>
</dbReference>
<reference evidence="3" key="1">
    <citation type="submission" date="2022-10" db="EMBL/GenBank/DDBJ databases">
        <authorList>
            <person name="Yu W.X."/>
        </authorList>
    </citation>
    <scope>NUCLEOTIDE SEQUENCE</scope>
    <source>
        <strain evidence="3">AAT</strain>
    </source>
</reference>
<comment type="caution">
    <text evidence="3">The sequence shown here is derived from an EMBL/GenBank/DDBJ whole genome shotgun (WGS) entry which is preliminary data.</text>
</comment>
<keyword evidence="1" id="KW-0479">Metal-binding</keyword>
<dbReference type="AlphaFoldDB" id="A0AAE3M3A4"/>
<dbReference type="EMBL" id="JAPDPJ010000014">
    <property type="protein sequence ID" value="MCW3786431.1"/>
    <property type="molecule type" value="Genomic_DNA"/>
</dbReference>
<gene>
    <name evidence="3" type="ORF">OM075_08125</name>
</gene>
<keyword evidence="1" id="KW-0863">Zinc-finger</keyword>
<proteinExistence type="predicted"/>
<dbReference type="GO" id="GO:0008270">
    <property type="term" value="F:zinc ion binding"/>
    <property type="evidence" value="ECO:0007669"/>
    <property type="project" value="UniProtKB-KW"/>
</dbReference>
<feature type="domain" description="SWIM-type" evidence="2">
    <location>
        <begin position="49"/>
        <end position="86"/>
    </location>
</feature>
<keyword evidence="1" id="KW-0862">Zinc</keyword>
<sequence length="571" mass="66069">MTIQQLINMIPFEILKRGESYYNNKKILQLNQGSDQTWYAEVEGNYDNYEVEIKPDNDSNSADYYCDCPYDGTICKHVAAVALAIFDKKTIPISSNDKIPDEESWEELIKAANSEDLRNFILDFGVKNKDFRHQIKLTFSKPASVQDANNIPYYQNQISGIFDNYDYRGFIDYRNSYKAMNDVSEFQIKADNYYSVGNLNEAFCISAAIAMESVKAIQNMDDSSGECGYVISEAFNVIATIINNNPSNKLKERIFNWLHEQVQNNDYNAYGVGDCLEPLFFDTAASLNKLEIAYKFIDTKIIDLDKEDSWSKKYSLQNYIGHKINLLQSEGRNSEAENIIDSYLHLKDFRQTRVKEALATNQLKKAEDLIQEGIKIALKDNEQGTVRQWKDQLLEVYKKQNQTVNYNKLAKELFIENTYEIKYFKFYKATSPKDGWETKRNKLIAELKNNKRGYYGGIPIDNLASIYIEEQMIEQLFALVSSSNSIHTIIRYTNHLKSKYTSELLEYYKAAIEIEAEQTGRNVYETLVQYLKQMSKLKGGLPAAKALKDSLLNNYKNRPAMKEIFKKLNWN</sequence>
<dbReference type="Proteomes" id="UP001209229">
    <property type="component" value="Unassembled WGS sequence"/>
</dbReference>